<dbReference type="Gene3D" id="3.40.50.1010">
    <property type="entry name" value="5'-nuclease"/>
    <property type="match status" value="1"/>
</dbReference>
<dbReference type="PANTHER" id="PTHR36173:SF2">
    <property type="entry name" value="RIBONUCLEASE VAPC16"/>
    <property type="match status" value="1"/>
</dbReference>
<dbReference type="PANTHER" id="PTHR36173">
    <property type="entry name" value="RIBONUCLEASE VAPC16-RELATED"/>
    <property type="match status" value="1"/>
</dbReference>
<dbReference type="InterPro" id="IPR052919">
    <property type="entry name" value="TA_system_RNase"/>
</dbReference>
<gene>
    <name evidence="2" type="ORF">MNBD_GAMMA26-211</name>
</gene>
<feature type="domain" description="PIN" evidence="1">
    <location>
        <begin position="3"/>
        <end position="123"/>
    </location>
</feature>
<dbReference type="Pfam" id="PF01850">
    <property type="entry name" value="PIN"/>
    <property type="match status" value="1"/>
</dbReference>
<proteinExistence type="predicted"/>
<name>A0A3B1BEW9_9ZZZZ</name>
<dbReference type="CDD" id="cd09872">
    <property type="entry name" value="PIN_Sll0205-like"/>
    <property type="match status" value="1"/>
</dbReference>
<dbReference type="InterPro" id="IPR002716">
    <property type="entry name" value="PIN_dom"/>
</dbReference>
<dbReference type="InterPro" id="IPR029060">
    <property type="entry name" value="PIN-like_dom_sf"/>
</dbReference>
<evidence type="ECO:0000259" key="1">
    <source>
        <dbReference type="Pfam" id="PF01850"/>
    </source>
</evidence>
<organism evidence="2">
    <name type="scientific">hydrothermal vent metagenome</name>
    <dbReference type="NCBI Taxonomy" id="652676"/>
    <lineage>
        <taxon>unclassified sequences</taxon>
        <taxon>metagenomes</taxon>
        <taxon>ecological metagenomes</taxon>
    </lineage>
</organism>
<accession>A0A3B1BEW9</accession>
<dbReference type="AlphaFoldDB" id="A0A3B1BEW9"/>
<sequence>MDILVDTHALIWMSSQPQRLSPRAVSLLEDETNTVFSSMISFWEIAIKTSLGKLELGSDWMPRLHGFMRDNAVEYLPLRTEHCTMLASLPFHHRDPFDRMLVAQAQSEKLVLVSKDKRLQDYAVEIVW</sequence>
<protein>
    <recommendedName>
        <fullName evidence="1">PIN domain-containing protein</fullName>
    </recommendedName>
</protein>
<evidence type="ECO:0000313" key="2">
    <source>
        <dbReference type="EMBL" id="VAX10454.1"/>
    </source>
</evidence>
<dbReference type="InterPro" id="IPR041705">
    <property type="entry name" value="PIN_Sll0205"/>
</dbReference>
<reference evidence="2" key="1">
    <citation type="submission" date="2018-06" db="EMBL/GenBank/DDBJ databases">
        <authorList>
            <person name="Zhirakovskaya E."/>
        </authorList>
    </citation>
    <scope>NUCLEOTIDE SEQUENCE</scope>
</reference>
<dbReference type="EMBL" id="UOFX01000071">
    <property type="protein sequence ID" value="VAX10454.1"/>
    <property type="molecule type" value="Genomic_DNA"/>
</dbReference>
<dbReference type="SUPFAM" id="SSF88723">
    <property type="entry name" value="PIN domain-like"/>
    <property type="match status" value="1"/>
</dbReference>